<reference evidence="3" key="2">
    <citation type="submission" date="2020-10" db="EMBL/GenBank/DDBJ databases">
        <authorList>
            <person name="Peck L.D."/>
            <person name="Nowell R.W."/>
            <person name="Flood J."/>
            <person name="Ryan M.J."/>
            <person name="Barraclough T.G."/>
        </authorList>
    </citation>
    <scope>NUCLEOTIDE SEQUENCE</scope>
    <source>
        <strain evidence="3">IMI 127659i</strain>
    </source>
</reference>
<gene>
    <name evidence="3" type="ORF">H9Q72_000182</name>
</gene>
<evidence type="ECO:0000256" key="1">
    <source>
        <dbReference type="SAM" id="Coils"/>
    </source>
</evidence>
<dbReference type="AlphaFoldDB" id="A0A9P7I4I7"/>
<dbReference type="Proteomes" id="UP000750502">
    <property type="component" value="Unassembled WGS sequence"/>
</dbReference>
<evidence type="ECO:0000313" key="4">
    <source>
        <dbReference type="Proteomes" id="UP000750502"/>
    </source>
</evidence>
<keyword evidence="4" id="KW-1185">Reference proteome</keyword>
<comment type="caution">
    <text evidence="3">The sequence shown here is derived from an EMBL/GenBank/DDBJ whole genome shotgun (WGS) entry which is preliminary data.</text>
</comment>
<sequence length="116" mass="13082">MSEQEDEVRSGQQLADPSTAKSPQDGSVTVKRPVKVDKKKKQYARPSPQDPSAKWLALMEEVSRESRESGEMSESEVLKKNTEDILALEQKYEELRSTVEALQSELRGRSNCVDQV</sequence>
<evidence type="ECO:0000256" key="2">
    <source>
        <dbReference type="SAM" id="MobiDB-lite"/>
    </source>
</evidence>
<feature type="compositionally biased region" description="Polar residues" evidence="2">
    <location>
        <begin position="10"/>
        <end position="27"/>
    </location>
</feature>
<reference evidence="3" key="1">
    <citation type="journal article" date="2020" name="bioRxiv">
        <title>Historical genomics reveals the evolutionary mechanisms behind multiple outbreaks of the host-specific coffee wilt pathogen Fusarium xylarioides.</title>
        <authorList>
            <person name="Peck D."/>
            <person name="Nowell R.W."/>
            <person name="Flood J."/>
            <person name="Ryan M.J."/>
            <person name="Barraclough T.G."/>
        </authorList>
    </citation>
    <scope>NUCLEOTIDE SEQUENCE</scope>
    <source>
        <strain evidence="3">IMI 127659i</strain>
    </source>
</reference>
<protein>
    <submittedName>
        <fullName evidence="3">Uncharacterized protein</fullName>
    </submittedName>
</protein>
<feature type="region of interest" description="Disordered" evidence="2">
    <location>
        <begin position="1"/>
        <end position="53"/>
    </location>
</feature>
<evidence type="ECO:0000313" key="3">
    <source>
        <dbReference type="EMBL" id="KAG5774495.1"/>
    </source>
</evidence>
<name>A0A9P7I4I7_9HYPO</name>
<feature type="coiled-coil region" evidence="1">
    <location>
        <begin position="78"/>
        <end position="105"/>
    </location>
</feature>
<keyword evidence="1" id="KW-0175">Coiled coil</keyword>
<organism evidence="3 4">
    <name type="scientific">Fusarium xylarioides</name>
    <dbReference type="NCBI Taxonomy" id="221167"/>
    <lineage>
        <taxon>Eukaryota</taxon>
        <taxon>Fungi</taxon>
        <taxon>Dikarya</taxon>
        <taxon>Ascomycota</taxon>
        <taxon>Pezizomycotina</taxon>
        <taxon>Sordariomycetes</taxon>
        <taxon>Hypocreomycetidae</taxon>
        <taxon>Hypocreales</taxon>
        <taxon>Nectriaceae</taxon>
        <taxon>Fusarium</taxon>
        <taxon>Fusarium fujikuroi species complex</taxon>
    </lineage>
</organism>
<dbReference type="EMBL" id="JADFTT010000002">
    <property type="protein sequence ID" value="KAG5774495.1"/>
    <property type="molecule type" value="Genomic_DNA"/>
</dbReference>
<proteinExistence type="predicted"/>
<dbReference type="OrthoDB" id="5043515at2759"/>
<accession>A0A9P7I4I7</accession>